<dbReference type="Proteomes" id="UP000765509">
    <property type="component" value="Unassembled WGS sequence"/>
</dbReference>
<gene>
    <name evidence="1" type="ORF">O181_066284</name>
</gene>
<name>A0A9Q3I5E3_9BASI</name>
<evidence type="ECO:0000313" key="1">
    <source>
        <dbReference type="EMBL" id="MBW0526569.1"/>
    </source>
</evidence>
<dbReference type="AlphaFoldDB" id="A0A9Q3I5E3"/>
<accession>A0A9Q3I5E3</accession>
<organism evidence="1 2">
    <name type="scientific">Austropuccinia psidii MF-1</name>
    <dbReference type="NCBI Taxonomy" id="1389203"/>
    <lineage>
        <taxon>Eukaryota</taxon>
        <taxon>Fungi</taxon>
        <taxon>Dikarya</taxon>
        <taxon>Basidiomycota</taxon>
        <taxon>Pucciniomycotina</taxon>
        <taxon>Pucciniomycetes</taxon>
        <taxon>Pucciniales</taxon>
        <taxon>Sphaerophragmiaceae</taxon>
        <taxon>Austropuccinia</taxon>
    </lineage>
</organism>
<sequence length="324" mass="35309">MISKLTELTESSPSAPPPSVLCGSGVLSQLASPSMASSGHFDPSQTYDSCNAVEVLDPSCTECLAKVTGSRQRDVVRWTNVGGPIPVGGRTIYSSSEVPISRINTEGVVKSIRRIADSPPDPDAEGSDELDGEEVEVVPHLVGHQPSLPSSQPLYNRFPSHIIPSTARTFQPTLATIPLSLPPTSTSSSHARPALTQAVRPSAIQQPRKSPIITPEQLQPMPSSSRRRDGLSPFPFPIAQVFQRGDCWSIQVTREDPNAVSEKQEAVARLFKKVDRSSREVIMYANDRTIPGTASEEMASKFAWYEDELINDFQRTFDDLGRNN</sequence>
<evidence type="ECO:0000313" key="2">
    <source>
        <dbReference type="Proteomes" id="UP000765509"/>
    </source>
</evidence>
<dbReference type="EMBL" id="AVOT02032769">
    <property type="protein sequence ID" value="MBW0526569.1"/>
    <property type="molecule type" value="Genomic_DNA"/>
</dbReference>
<keyword evidence="2" id="KW-1185">Reference proteome</keyword>
<protein>
    <submittedName>
        <fullName evidence="1">Uncharacterized protein</fullName>
    </submittedName>
</protein>
<comment type="caution">
    <text evidence="1">The sequence shown here is derived from an EMBL/GenBank/DDBJ whole genome shotgun (WGS) entry which is preliminary data.</text>
</comment>
<proteinExistence type="predicted"/>
<reference evidence="1" key="1">
    <citation type="submission" date="2021-03" db="EMBL/GenBank/DDBJ databases">
        <title>Draft genome sequence of rust myrtle Austropuccinia psidii MF-1, a brazilian biotype.</title>
        <authorList>
            <person name="Quecine M.C."/>
            <person name="Pachon D.M.R."/>
            <person name="Bonatelli M.L."/>
            <person name="Correr F.H."/>
            <person name="Franceschini L.M."/>
            <person name="Leite T.F."/>
            <person name="Margarido G.R.A."/>
            <person name="Almeida C.A."/>
            <person name="Ferrarezi J.A."/>
            <person name="Labate C.A."/>
        </authorList>
    </citation>
    <scope>NUCLEOTIDE SEQUENCE</scope>
    <source>
        <strain evidence="1">MF-1</strain>
    </source>
</reference>